<keyword evidence="4" id="KW-1185">Reference proteome</keyword>
<feature type="region of interest" description="Disordered" evidence="1">
    <location>
        <begin position="178"/>
        <end position="202"/>
    </location>
</feature>
<reference evidence="3 4" key="1">
    <citation type="submission" date="2019-02" db="EMBL/GenBank/DDBJ databases">
        <title>Deep-cultivation of Planctomycetes and their phenomic and genomic characterization uncovers novel biology.</title>
        <authorList>
            <person name="Wiegand S."/>
            <person name="Jogler M."/>
            <person name="Boedeker C."/>
            <person name="Pinto D."/>
            <person name="Vollmers J."/>
            <person name="Rivas-Marin E."/>
            <person name="Kohn T."/>
            <person name="Peeters S.H."/>
            <person name="Heuer A."/>
            <person name="Rast P."/>
            <person name="Oberbeckmann S."/>
            <person name="Bunk B."/>
            <person name="Jeske O."/>
            <person name="Meyerdierks A."/>
            <person name="Storesund J.E."/>
            <person name="Kallscheuer N."/>
            <person name="Luecker S."/>
            <person name="Lage O.M."/>
            <person name="Pohl T."/>
            <person name="Merkel B.J."/>
            <person name="Hornburger P."/>
            <person name="Mueller R.-W."/>
            <person name="Bruemmer F."/>
            <person name="Labrenz M."/>
            <person name="Spormann A.M."/>
            <person name="Op Den Camp H."/>
            <person name="Overmann J."/>
            <person name="Amann R."/>
            <person name="Jetten M.S.M."/>
            <person name="Mascher T."/>
            <person name="Medema M.H."/>
            <person name="Devos D.P."/>
            <person name="Kaster A.-K."/>
            <person name="Ovreas L."/>
            <person name="Rohde M."/>
            <person name="Galperin M.Y."/>
            <person name="Jogler C."/>
        </authorList>
    </citation>
    <scope>NUCLEOTIDE SEQUENCE [LARGE SCALE GENOMIC DNA]</scope>
    <source>
        <strain evidence="3 4">Pla52n</strain>
    </source>
</reference>
<comment type="caution">
    <text evidence="3">The sequence shown here is derived from an EMBL/GenBank/DDBJ whole genome shotgun (WGS) entry which is preliminary data.</text>
</comment>
<name>A0A5C6AWA4_9BACT</name>
<organism evidence="3 4">
    <name type="scientific">Stieleria varia</name>
    <dbReference type="NCBI Taxonomy" id="2528005"/>
    <lineage>
        <taxon>Bacteria</taxon>
        <taxon>Pseudomonadati</taxon>
        <taxon>Planctomycetota</taxon>
        <taxon>Planctomycetia</taxon>
        <taxon>Pirellulales</taxon>
        <taxon>Pirellulaceae</taxon>
        <taxon>Stieleria</taxon>
    </lineage>
</organism>
<evidence type="ECO:0000256" key="2">
    <source>
        <dbReference type="SAM" id="SignalP"/>
    </source>
</evidence>
<dbReference type="RefSeq" id="WP_146519684.1">
    <property type="nucleotide sequence ID" value="NZ_CP151726.1"/>
</dbReference>
<evidence type="ECO:0000313" key="3">
    <source>
        <dbReference type="EMBL" id="TWU04223.1"/>
    </source>
</evidence>
<dbReference type="OrthoDB" id="284455at2"/>
<evidence type="ECO:0000313" key="4">
    <source>
        <dbReference type="Proteomes" id="UP000320176"/>
    </source>
</evidence>
<gene>
    <name evidence="3" type="ORF">Pla52n_22620</name>
</gene>
<feature type="signal peptide" evidence="2">
    <location>
        <begin position="1"/>
        <end position="24"/>
    </location>
</feature>
<dbReference type="Proteomes" id="UP000320176">
    <property type="component" value="Unassembled WGS sequence"/>
</dbReference>
<keyword evidence="2" id="KW-0732">Signal</keyword>
<dbReference type="EMBL" id="SJPN01000003">
    <property type="protein sequence ID" value="TWU04223.1"/>
    <property type="molecule type" value="Genomic_DNA"/>
</dbReference>
<accession>A0A5C6AWA4</accession>
<sequence length="214" mass="24262" precursor="true">MALTRSTFAAVGLFFATLATPSFADTYHHIDEVAVTIERQARLIVEETRHYIHTPEYRHLVSDAQDMCRLASHMHEVAHHHGSLAHLESDLRQLDAEFHHLEGLFDRIEIRAAHGQGHIHGGTGHVRSLLDSIEDNIHHLQDDVRSLRNPHFVARPVIVPQPIVYPRHRSTTIDRFHDSHDHGHGHQGYRSHHSGSFGRGITIGGGSSRFTIRF</sequence>
<proteinExistence type="predicted"/>
<evidence type="ECO:0000256" key="1">
    <source>
        <dbReference type="SAM" id="MobiDB-lite"/>
    </source>
</evidence>
<protein>
    <submittedName>
        <fullName evidence="3">Uncharacterized protein</fullName>
    </submittedName>
</protein>
<dbReference type="AlphaFoldDB" id="A0A5C6AWA4"/>
<feature type="chain" id="PRO_5023089698" evidence="2">
    <location>
        <begin position="25"/>
        <end position="214"/>
    </location>
</feature>